<sequence>MEHSVFKERRYFSSDLGPPRPQFILLAESMICSVDVELNCPSVEVHKLPEYIPGYGNLIGTTLSTIAMGY</sequence>
<evidence type="ECO:0000313" key="2">
    <source>
        <dbReference type="Proteomes" id="UP001642260"/>
    </source>
</evidence>
<protein>
    <submittedName>
        <fullName evidence="1">Uncharacterized protein</fullName>
    </submittedName>
</protein>
<accession>A0ABC8LM40</accession>
<reference evidence="1 2" key="1">
    <citation type="submission" date="2022-03" db="EMBL/GenBank/DDBJ databases">
        <authorList>
            <person name="Macdonald S."/>
            <person name="Ahmed S."/>
            <person name="Newling K."/>
        </authorList>
    </citation>
    <scope>NUCLEOTIDE SEQUENCE [LARGE SCALE GENOMIC DNA]</scope>
</reference>
<gene>
    <name evidence="1" type="ORF">ERUC_LOCUS37234</name>
</gene>
<dbReference type="Proteomes" id="UP001642260">
    <property type="component" value="Unassembled WGS sequence"/>
</dbReference>
<keyword evidence="2" id="KW-1185">Reference proteome</keyword>
<evidence type="ECO:0000313" key="1">
    <source>
        <dbReference type="EMBL" id="CAH8384751.1"/>
    </source>
</evidence>
<name>A0ABC8LM40_ERUVS</name>
<dbReference type="EMBL" id="CAKOAT010630710">
    <property type="protein sequence ID" value="CAH8384751.1"/>
    <property type="molecule type" value="Genomic_DNA"/>
</dbReference>
<organism evidence="1 2">
    <name type="scientific">Eruca vesicaria subsp. sativa</name>
    <name type="common">Garden rocket</name>
    <name type="synonym">Eruca sativa</name>
    <dbReference type="NCBI Taxonomy" id="29727"/>
    <lineage>
        <taxon>Eukaryota</taxon>
        <taxon>Viridiplantae</taxon>
        <taxon>Streptophyta</taxon>
        <taxon>Embryophyta</taxon>
        <taxon>Tracheophyta</taxon>
        <taxon>Spermatophyta</taxon>
        <taxon>Magnoliopsida</taxon>
        <taxon>eudicotyledons</taxon>
        <taxon>Gunneridae</taxon>
        <taxon>Pentapetalae</taxon>
        <taxon>rosids</taxon>
        <taxon>malvids</taxon>
        <taxon>Brassicales</taxon>
        <taxon>Brassicaceae</taxon>
        <taxon>Brassiceae</taxon>
        <taxon>Eruca</taxon>
    </lineage>
</organism>
<comment type="caution">
    <text evidence="1">The sequence shown here is derived from an EMBL/GenBank/DDBJ whole genome shotgun (WGS) entry which is preliminary data.</text>
</comment>
<proteinExistence type="predicted"/>
<dbReference type="AlphaFoldDB" id="A0ABC8LM40"/>